<evidence type="ECO:0000313" key="2">
    <source>
        <dbReference type="EMBL" id="AFK35565.1"/>
    </source>
</evidence>
<dbReference type="EMBL" id="BT135770">
    <property type="protein sequence ID" value="AFK35565.1"/>
    <property type="molecule type" value="mRNA"/>
</dbReference>
<organism evidence="2">
    <name type="scientific">Medicago truncatula</name>
    <name type="common">Barrel medic</name>
    <name type="synonym">Medicago tribuloides</name>
    <dbReference type="NCBI Taxonomy" id="3880"/>
    <lineage>
        <taxon>Eukaryota</taxon>
        <taxon>Viridiplantae</taxon>
        <taxon>Streptophyta</taxon>
        <taxon>Embryophyta</taxon>
        <taxon>Tracheophyta</taxon>
        <taxon>Spermatophyta</taxon>
        <taxon>Magnoliopsida</taxon>
        <taxon>eudicotyledons</taxon>
        <taxon>Gunneridae</taxon>
        <taxon>Pentapetalae</taxon>
        <taxon>rosids</taxon>
        <taxon>fabids</taxon>
        <taxon>Fabales</taxon>
        <taxon>Fabaceae</taxon>
        <taxon>Papilionoideae</taxon>
        <taxon>50 kb inversion clade</taxon>
        <taxon>NPAAA clade</taxon>
        <taxon>Hologalegina</taxon>
        <taxon>IRL clade</taxon>
        <taxon>Trifolieae</taxon>
        <taxon>Medicago</taxon>
    </lineage>
</organism>
<sequence>MQFDETILDPRSEEELLGSPICSATVTLSSSTSSSSSS</sequence>
<proteinExistence type="evidence at transcript level"/>
<name>I3S5M3_MEDTR</name>
<reference evidence="2" key="1">
    <citation type="submission" date="2012-05" db="EMBL/GenBank/DDBJ databases">
        <authorList>
            <person name="Krishnakumar V."/>
            <person name="Cheung F."/>
            <person name="Xiao Y."/>
            <person name="Chan A."/>
            <person name="Moskal W.A."/>
            <person name="Town C.D."/>
        </authorList>
    </citation>
    <scope>NUCLEOTIDE SEQUENCE</scope>
</reference>
<dbReference type="AlphaFoldDB" id="I3S5M3"/>
<protein>
    <submittedName>
        <fullName evidence="2">Uncharacterized protein</fullName>
    </submittedName>
</protein>
<accession>I3S5M3</accession>
<feature type="region of interest" description="Disordered" evidence="1">
    <location>
        <begin position="1"/>
        <end position="20"/>
    </location>
</feature>
<evidence type="ECO:0000256" key="1">
    <source>
        <dbReference type="SAM" id="MobiDB-lite"/>
    </source>
</evidence>